<accession>A0AAD5XUX6</accession>
<evidence type="ECO:0000313" key="10">
    <source>
        <dbReference type="EMBL" id="KAJ3183399.1"/>
    </source>
</evidence>
<evidence type="ECO:0000256" key="3">
    <source>
        <dbReference type="ARBA" id="ARBA00022692"/>
    </source>
</evidence>
<dbReference type="InterPro" id="IPR009038">
    <property type="entry name" value="GOLD_dom"/>
</dbReference>
<dbReference type="AlphaFoldDB" id="A0AAD5XUX6"/>
<evidence type="ECO:0000256" key="8">
    <source>
        <dbReference type="SAM" id="SignalP"/>
    </source>
</evidence>
<comment type="similarity">
    <text evidence="2 7">Belongs to the EMP24/GP25L family.</text>
</comment>
<organism evidence="10 11">
    <name type="scientific">Geranomyces variabilis</name>
    <dbReference type="NCBI Taxonomy" id="109894"/>
    <lineage>
        <taxon>Eukaryota</taxon>
        <taxon>Fungi</taxon>
        <taxon>Fungi incertae sedis</taxon>
        <taxon>Chytridiomycota</taxon>
        <taxon>Chytridiomycota incertae sedis</taxon>
        <taxon>Chytridiomycetes</taxon>
        <taxon>Spizellomycetales</taxon>
        <taxon>Powellomycetaceae</taxon>
        <taxon>Geranomyces</taxon>
    </lineage>
</organism>
<proteinExistence type="inferred from homology"/>
<feature type="chain" id="PRO_5042069458" evidence="8">
    <location>
        <begin position="29"/>
        <end position="227"/>
    </location>
</feature>
<keyword evidence="6" id="KW-0472">Membrane</keyword>
<sequence>MGRPSSRKFPAFLPLLLVLSLLVAHANALYFYLEGSKQRCFYEELPAETTVVGNYKSEELLESSGGREYRPNTERGLQINVEQADNHHRVLTLRGDHAGKFVFSTAEAGEYSICMFTVSTGWFASSTSTRLHLDMMFGEATHDTQPNAKKETLSDLALLIRELNVKVSNVRREQLYQKEREASFRDTSEKANAHIRNWTIAQLIVMVATCAWQITHLKGFFVAKKLV</sequence>
<keyword evidence="3 7" id="KW-0812">Transmembrane</keyword>
<keyword evidence="4 8" id="KW-0732">Signal</keyword>
<keyword evidence="5" id="KW-1133">Transmembrane helix</keyword>
<evidence type="ECO:0000256" key="1">
    <source>
        <dbReference type="ARBA" id="ARBA00004479"/>
    </source>
</evidence>
<evidence type="ECO:0000259" key="9">
    <source>
        <dbReference type="PROSITE" id="PS50866"/>
    </source>
</evidence>
<evidence type="ECO:0000256" key="6">
    <source>
        <dbReference type="ARBA" id="ARBA00023136"/>
    </source>
</evidence>
<evidence type="ECO:0000256" key="4">
    <source>
        <dbReference type="ARBA" id="ARBA00022729"/>
    </source>
</evidence>
<evidence type="ECO:0000256" key="5">
    <source>
        <dbReference type="ARBA" id="ARBA00022989"/>
    </source>
</evidence>
<dbReference type="Pfam" id="PF01105">
    <property type="entry name" value="EMP24_GP25L"/>
    <property type="match status" value="1"/>
</dbReference>
<keyword evidence="11" id="KW-1185">Reference proteome</keyword>
<dbReference type="SMART" id="SM01190">
    <property type="entry name" value="EMP24_GP25L"/>
    <property type="match status" value="1"/>
</dbReference>
<reference evidence="10" key="1">
    <citation type="submission" date="2020-05" db="EMBL/GenBank/DDBJ databases">
        <title>Phylogenomic resolution of chytrid fungi.</title>
        <authorList>
            <person name="Stajich J.E."/>
            <person name="Amses K."/>
            <person name="Simmons R."/>
            <person name="Seto K."/>
            <person name="Myers J."/>
            <person name="Bonds A."/>
            <person name="Quandt C.A."/>
            <person name="Barry K."/>
            <person name="Liu P."/>
            <person name="Grigoriev I."/>
            <person name="Longcore J.E."/>
            <person name="James T.Y."/>
        </authorList>
    </citation>
    <scope>NUCLEOTIDE SEQUENCE</scope>
    <source>
        <strain evidence="10">JEL0379</strain>
    </source>
</reference>
<dbReference type="GO" id="GO:0016020">
    <property type="term" value="C:membrane"/>
    <property type="evidence" value="ECO:0007669"/>
    <property type="project" value="UniProtKB-SubCell"/>
</dbReference>
<feature type="domain" description="GOLD" evidence="9">
    <location>
        <begin position="38"/>
        <end position="135"/>
    </location>
</feature>
<dbReference type="EMBL" id="JADGJQ010000006">
    <property type="protein sequence ID" value="KAJ3183399.1"/>
    <property type="molecule type" value="Genomic_DNA"/>
</dbReference>
<dbReference type="PANTHER" id="PTHR22811">
    <property type="entry name" value="TRANSMEMBRANE EMP24 DOMAIN-CONTAINING PROTEIN"/>
    <property type="match status" value="1"/>
</dbReference>
<feature type="signal peptide" evidence="8">
    <location>
        <begin position="1"/>
        <end position="28"/>
    </location>
</feature>
<comment type="caution">
    <text evidence="10">The sequence shown here is derived from an EMBL/GenBank/DDBJ whole genome shotgun (WGS) entry which is preliminary data.</text>
</comment>
<evidence type="ECO:0000256" key="2">
    <source>
        <dbReference type="ARBA" id="ARBA00007104"/>
    </source>
</evidence>
<comment type="subcellular location">
    <subcellularLocation>
        <location evidence="1 7">Membrane</location>
        <topology evidence="1 7">Single-pass type I membrane protein</topology>
    </subcellularLocation>
</comment>
<gene>
    <name evidence="10" type="primary">TMED9</name>
    <name evidence="10" type="ORF">HDU87_006718</name>
</gene>
<dbReference type="Proteomes" id="UP001212152">
    <property type="component" value="Unassembled WGS sequence"/>
</dbReference>
<dbReference type="InterPro" id="IPR015720">
    <property type="entry name" value="Emp24-like"/>
</dbReference>
<dbReference type="PROSITE" id="PS50866">
    <property type="entry name" value="GOLD"/>
    <property type="match status" value="1"/>
</dbReference>
<name>A0AAD5XUX6_9FUNG</name>
<protein>
    <submittedName>
        <fullName evidence="10">Transmembrane emp24 domain-containing protein 9</fullName>
    </submittedName>
</protein>
<evidence type="ECO:0000256" key="7">
    <source>
        <dbReference type="RuleBase" id="RU003827"/>
    </source>
</evidence>
<evidence type="ECO:0000313" key="11">
    <source>
        <dbReference type="Proteomes" id="UP001212152"/>
    </source>
</evidence>